<keyword evidence="3" id="KW-0964">Secreted</keyword>
<dbReference type="PRINTS" id="PR00313">
    <property type="entry name" value="CABNDNGRPT"/>
</dbReference>
<dbReference type="PANTHER" id="PTHR38340:SF1">
    <property type="entry name" value="S-LAYER PROTEIN"/>
    <property type="match status" value="1"/>
</dbReference>
<dbReference type="PANTHER" id="PTHR38340">
    <property type="entry name" value="S-LAYER PROTEIN"/>
    <property type="match status" value="1"/>
</dbReference>
<dbReference type="EMBL" id="FOCE01000002">
    <property type="protein sequence ID" value="SEM97722.1"/>
    <property type="molecule type" value="Genomic_DNA"/>
</dbReference>
<protein>
    <submittedName>
        <fullName evidence="7">Hemolysin-type calcium-binding repeat-containing protein</fullName>
    </submittedName>
</protein>
<dbReference type="AlphaFoldDB" id="A0A1H8CS89"/>
<dbReference type="RefSeq" id="WP_091298849.1">
    <property type="nucleotide sequence ID" value="NZ_FOCE01000002.1"/>
</dbReference>
<evidence type="ECO:0000256" key="1">
    <source>
        <dbReference type="ARBA" id="ARBA00001913"/>
    </source>
</evidence>
<evidence type="ECO:0000256" key="5">
    <source>
        <dbReference type="SAM" id="MobiDB-lite"/>
    </source>
</evidence>
<evidence type="ECO:0000313" key="7">
    <source>
        <dbReference type="EMBL" id="SEM97722.1"/>
    </source>
</evidence>
<feature type="compositionally biased region" description="Gly residues" evidence="5">
    <location>
        <begin position="519"/>
        <end position="529"/>
    </location>
</feature>
<dbReference type="OrthoDB" id="7667352at2"/>
<evidence type="ECO:0000256" key="4">
    <source>
        <dbReference type="ARBA" id="ARBA00022737"/>
    </source>
</evidence>
<dbReference type="InterPro" id="IPR018511">
    <property type="entry name" value="Hemolysin-typ_Ca-bd_CS"/>
</dbReference>
<feature type="compositionally biased region" description="Gly residues" evidence="5">
    <location>
        <begin position="546"/>
        <end position="557"/>
    </location>
</feature>
<feature type="domain" description="Peptidase M10 serralysin C-terminal" evidence="6">
    <location>
        <begin position="563"/>
        <end position="686"/>
    </location>
</feature>
<dbReference type="InterPro" id="IPR050557">
    <property type="entry name" value="RTX_toxin/Mannuronan_C5-epim"/>
</dbReference>
<dbReference type="Pfam" id="PF00353">
    <property type="entry name" value="HemolysinCabind"/>
    <property type="match status" value="4"/>
</dbReference>
<keyword evidence="4" id="KW-0677">Repeat</keyword>
<dbReference type="InterPro" id="IPR013858">
    <property type="entry name" value="Peptidase_M10B_C"/>
</dbReference>
<dbReference type="PROSITE" id="PS00330">
    <property type="entry name" value="HEMOLYSIN_CALCIUM"/>
    <property type="match status" value="5"/>
</dbReference>
<name>A0A1H8CS89_9RHOB</name>
<dbReference type="Gene3D" id="2.150.10.10">
    <property type="entry name" value="Serralysin-like metalloprotease, C-terminal"/>
    <property type="match status" value="3"/>
</dbReference>
<dbReference type="GO" id="GO:0005615">
    <property type="term" value="C:extracellular space"/>
    <property type="evidence" value="ECO:0007669"/>
    <property type="project" value="InterPro"/>
</dbReference>
<sequence>MSAFTLNDAHHTSSRLVGFVATSEGGLAAMFQVRDETPFAGGGTLITQGFRLSVFAEADDGGLFQVGSDFAPPGLTLPFDDSIADPFLIALQGGGFAAYASQNPFDETENQKLLVRQFDSEGVLLEATDLQRPAVGFAAQVSIGFGAGRQQGWIESSGTELTLIDPKTGLPLPTSSPRPADLLLASDLGFDGGHVLSTGGLFFNQVLQSYALTEAAQTPAYDLTALDTTIVQPEMSIAAGNVLLAGGDNFTARAGSRYEINLFRPDETGTPQQVVLQKSGSVAQVKLAEIEGVGFAAVFIAAPLGGSVNEITLAELRLFDFDGDLIARRALTAPLGIPVGSRDDLALQTLEGGTTPDLLRLAIGWVEGTGGSEAGQQWMAEVQLFDVALNNHGTLINDFLRGFGKGDRLASGAGNDRVEGSGGNDTLFGEADHDRLSGGDGADRLDGGTGDDSLLGGADNDTLFGGEGQDELTDTEGANVLAGGAGNDTLRGGAGNDRLRGDDDADLLLGRAGADSLVGGAGDDGIGGSEGRDTLEGSAGDDTLQGGTGGDRLVGGTGHDRLEGNEGDDTLIGGAQSDRLVGGEGADVFRFLSLADSGQDISLDTINDFSADDIDIIDLSRIDAIEGKPGNNRFIFINENAFSGRAGELRIEIDDSINTTMIFGDTDGDGVSDLNIEVQGTAVLQSFFFLL</sequence>
<feature type="region of interest" description="Disordered" evidence="5">
    <location>
        <begin position="519"/>
        <end position="577"/>
    </location>
</feature>
<organism evidence="7 8">
    <name type="scientific">Gemmobacter aquatilis</name>
    <dbReference type="NCBI Taxonomy" id="933059"/>
    <lineage>
        <taxon>Bacteria</taxon>
        <taxon>Pseudomonadati</taxon>
        <taxon>Pseudomonadota</taxon>
        <taxon>Alphaproteobacteria</taxon>
        <taxon>Rhodobacterales</taxon>
        <taxon>Paracoccaceae</taxon>
        <taxon>Gemmobacter</taxon>
    </lineage>
</organism>
<gene>
    <name evidence="7" type="ORF">SAMN04488103_102606</name>
</gene>
<dbReference type="InterPro" id="IPR011049">
    <property type="entry name" value="Serralysin-like_metalloprot_C"/>
</dbReference>
<dbReference type="InterPro" id="IPR001343">
    <property type="entry name" value="Hemolysn_Ca-bd"/>
</dbReference>
<dbReference type="GO" id="GO:0005509">
    <property type="term" value="F:calcium ion binding"/>
    <property type="evidence" value="ECO:0007669"/>
    <property type="project" value="InterPro"/>
</dbReference>
<keyword evidence="8" id="KW-1185">Reference proteome</keyword>
<comment type="subcellular location">
    <subcellularLocation>
        <location evidence="2">Secreted</location>
    </subcellularLocation>
</comment>
<feature type="compositionally biased region" description="Basic and acidic residues" evidence="5">
    <location>
        <begin position="430"/>
        <end position="446"/>
    </location>
</feature>
<dbReference type="Pfam" id="PF08548">
    <property type="entry name" value="Peptidase_M10_C"/>
    <property type="match status" value="1"/>
</dbReference>
<dbReference type="Proteomes" id="UP000198761">
    <property type="component" value="Unassembled WGS sequence"/>
</dbReference>
<proteinExistence type="predicted"/>
<dbReference type="SUPFAM" id="SSF51120">
    <property type="entry name" value="beta-Roll"/>
    <property type="match status" value="2"/>
</dbReference>
<reference evidence="7 8" key="1">
    <citation type="submission" date="2016-10" db="EMBL/GenBank/DDBJ databases">
        <authorList>
            <person name="de Groot N.N."/>
        </authorList>
    </citation>
    <scope>NUCLEOTIDE SEQUENCE [LARGE SCALE GENOMIC DNA]</scope>
    <source>
        <strain evidence="7 8">DSM 3857</strain>
    </source>
</reference>
<evidence type="ECO:0000256" key="2">
    <source>
        <dbReference type="ARBA" id="ARBA00004613"/>
    </source>
</evidence>
<comment type="cofactor">
    <cofactor evidence="1">
        <name>Ca(2+)</name>
        <dbReference type="ChEBI" id="CHEBI:29108"/>
    </cofactor>
</comment>
<evidence type="ECO:0000256" key="3">
    <source>
        <dbReference type="ARBA" id="ARBA00022525"/>
    </source>
</evidence>
<feature type="region of interest" description="Disordered" evidence="5">
    <location>
        <begin position="412"/>
        <end position="498"/>
    </location>
</feature>
<accession>A0A1H8CS89</accession>
<dbReference type="STRING" id="933059.SAMN04488103_102606"/>
<evidence type="ECO:0000259" key="6">
    <source>
        <dbReference type="Pfam" id="PF08548"/>
    </source>
</evidence>
<evidence type="ECO:0000313" key="8">
    <source>
        <dbReference type="Proteomes" id="UP000198761"/>
    </source>
</evidence>